<evidence type="ECO:0000313" key="8">
    <source>
        <dbReference type="Proteomes" id="UP000184394"/>
    </source>
</evidence>
<dbReference type="PANTHER" id="PTHR43298">
    <property type="entry name" value="MULTIDRUG RESISTANCE PROTEIN NORM-RELATED"/>
    <property type="match status" value="1"/>
</dbReference>
<sequence length="244" mass="27142">MIRRTKLPFEFNKSYVTLEKNYASTIIRIGTPIALQDFLVGISFLVLLAIVNKLGVTASAGVGVAEKVCVFIMLVPLSFMQSMTAFVAQNYGAGQMKRAKTALKTGIAVSFAFGIAMFFITFFRGDLLAGIFSPEADTVKAAWDYLKAYAIDCLNTCFLFCFIGYYNGIEKTKFVMLQGICGAFLVRIPFAFLMQKIGHNSLFLIGMSIPCSTVLQIAMCFAAYFYFRSKDDIEHDRTYDKTAL</sequence>
<gene>
    <name evidence="7" type="ORF">SAMN04487860_1045</name>
</gene>
<keyword evidence="6" id="KW-1133">Transmembrane helix</keyword>
<keyword evidence="4" id="KW-0813">Transport</keyword>
<name>A0A1M7IAA5_RUMFL</name>
<dbReference type="Pfam" id="PF01554">
    <property type="entry name" value="MatE"/>
    <property type="match status" value="1"/>
</dbReference>
<keyword evidence="6" id="KW-0472">Membrane</keyword>
<feature type="transmembrane region" description="Helical" evidence="6">
    <location>
        <begin position="201"/>
        <end position="227"/>
    </location>
</feature>
<dbReference type="InterPro" id="IPR050222">
    <property type="entry name" value="MATE_MdtK"/>
</dbReference>
<evidence type="ECO:0000256" key="1">
    <source>
        <dbReference type="ARBA" id="ARBA00003408"/>
    </source>
</evidence>
<reference evidence="7 8" key="1">
    <citation type="submission" date="2016-11" db="EMBL/GenBank/DDBJ databases">
        <authorList>
            <person name="Jaros S."/>
            <person name="Januszkiewicz K."/>
            <person name="Wedrychowicz H."/>
        </authorList>
    </citation>
    <scope>NUCLEOTIDE SEQUENCE [LARGE SCALE GENOMIC DNA]</scope>
    <source>
        <strain evidence="7 8">Y1</strain>
    </source>
</reference>
<evidence type="ECO:0000256" key="3">
    <source>
        <dbReference type="ARBA" id="ARBA00020268"/>
    </source>
</evidence>
<dbReference type="OrthoDB" id="9776324at2"/>
<comment type="similarity">
    <text evidence="2">Belongs to the multi antimicrobial extrusion (MATE) (TC 2.A.66.1) family.</text>
</comment>
<dbReference type="InterPro" id="IPR002528">
    <property type="entry name" value="MATE_fam"/>
</dbReference>
<feature type="transmembrane region" description="Helical" evidence="6">
    <location>
        <begin position="33"/>
        <end position="51"/>
    </location>
</feature>
<proteinExistence type="inferred from homology"/>
<dbReference type="GO" id="GO:0042910">
    <property type="term" value="F:xenobiotic transmembrane transporter activity"/>
    <property type="evidence" value="ECO:0007669"/>
    <property type="project" value="InterPro"/>
</dbReference>
<keyword evidence="6" id="KW-0812">Transmembrane</keyword>
<evidence type="ECO:0000256" key="4">
    <source>
        <dbReference type="ARBA" id="ARBA00022448"/>
    </source>
</evidence>
<dbReference type="AlphaFoldDB" id="A0A1M7IAA5"/>
<dbReference type="EMBL" id="FRCT01000004">
    <property type="protein sequence ID" value="SHM37579.1"/>
    <property type="molecule type" value="Genomic_DNA"/>
</dbReference>
<evidence type="ECO:0000256" key="5">
    <source>
        <dbReference type="ARBA" id="ARBA00031636"/>
    </source>
</evidence>
<dbReference type="RefSeq" id="WP_081373407.1">
    <property type="nucleotide sequence ID" value="NZ_FRCT01000004.1"/>
</dbReference>
<dbReference type="Proteomes" id="UP000184394">
    <property type="component" value="Unassembled WGS sequence"/>
</dbReference>
<accession>A0A1M7IAA5</accession>
<dbReference type="GO" id="GO:0015297">
    <property type="term" value="F:antiporter activity"/>
    <property type="evidence" value="ECO:0007669"/>
    <property type="project" value="InterPro"/>
</dbReference>
<dbReference type="PANTHER" id="PTHR43298:SF2">
    <property type="entry name" value="FMN_FAD EXPORTER YEEO-RELATED"/>
    <property type="match status" value="1"/>
</dbReference>
<organism evidence="7 8">
    <name type="scientific">Ruminococcus flavefaciens</name>
    <dbReference type="NCBI Taxonomy" id="1265"/>
    <lineage>
        <taxon>Bacteria</taxon>
        <taxon>Bacillati</taxon>
        <taxon>Bacillota</taxon>
        <taxon>Clostridia</taxon>
        <taxon>Eubacteriales</taxon>
        <taxon>Oscillospiraceae</taxon>
        <taxon>Ruminococcus</taxon>
    </lineage>
</organism>
<feature type="transmembrane region" description="Helical" evidence="6">
    <location>
        <begin position="105"/>
        <end position="125"/>
    </location>
</feature>
<evidence type="ECO:0000256" key="6">
    <source>
        <dbReference type="SAM" id="Phobius"/>
    </source>
</evidence>
<comment type="function">
    <text evidence="1">Multidrug efflux pump.</text>
</comment>
<feature type="transmembrane region" description="Helical" evidence="6">
    <location>
        <begin position="71"/>
        <end position="93"/>
    </location>
</feature>
<protein>
    <recommendedName>
        <fullName evidence="3">Probable multidrug resistance protein NorM</fullName>
    </recommendedName>
    <alternativeName>
        <fullName evidence="5">Multidrug-efflux transporter</fullName>
    </alternativeName>
</protein>
<dbReference type="GO" id="GO:0005886">
    <property type="term" value="C:plasma membrane"/>
    <property type="evidence" value="ECO:0007669"/>
    <property type="project" value="TreeGrafter"/>
</dbReference>
<evidence type="ECO:0000313" key="7">
    <source>
        <dbReference type="EMBL" id="SHM37579.1"/>
    </source>
</evidence>
<feature type="transmembrane region" description="Helical" evidence="6">
    <location>
        <begin position="145"/>
        <end position="167"/>
    </location>
</feature>
<evidence type="ECO:0000256" key="2">
    <source>
        <dbReference type="ARBA" id="ARBA00010199"/>
    </source>
</evidence>
<feature type="transmembrane region" description="Helical" evidence="6">
    <location>
        <begin position="174"/>
        <end position="195"/>
    </location>
</feature>